<feature type="compositionally biased region" description="Low complexity" evidence="1">
    <location>
        <begin position="41"/>
        <end position="54"/>
    </location>
</feature>
<feature type="compositionally biased region" description="Basic and acidic residues" evidence="1">
    <location>
        <begin position="154"/>
        <end position="166"/>
    </location>
</feature>
<name>A0A2J7RS14_9NEOP</name>
<dbReference type="AlphaFoldDB" id="A0A2J7RS14"/>
<dbReference type="STRING" id="105785.A0A2J7RS14"/>
<evidence type="ECO:0000313" key="2">
    <source>
        <dbReference type="EMBL" id="PNF43630.1"/>
    </source>
</evidence>
<evidence type="ECO:0000313" key="3">
    <source>
        <dbReference type="Proteomes" id="UP000235965"/>
    </source>
</evidence>
<accession>A0A2J7RS14</accession>
<feature type="non-terminal residue" evidence="2">
    <location>
        <position position="282"/>
    </location>
</feature>
<protein>
    <submittedName>
        <fullName evidence="2">Uncharacterized protein</fullName>
    </submittedName>
</protein>
<gene>
    <name evidence="2" type="ORF">B7P43_G03109</name>
</gene>
<feature type="region of interest" description="Disordered" evidence="1">
    <location>
        <begin position="41"/>
        <end position="86"/>
    </location>
</feature>
<dbReference type="EMBL" id="NEVH01000596">
    <property type="protein sequence ID" value="PNF43630.1"/>
    <property type="molecule type" value="Genomic_DNA"/>
</dbReference>
<dbReference type="Proteomes" id="UP000235965">
    <property type="component" value="Unassembled WGS sequence"/>
</dbReference>
<comment type="caution">
    <text evidence="2">The sequence shown here is derived from an EMBL/GenBank/DDBJ whole genome shotgun (WGS) entry which is preliminary data.</text>
</comment>
<feature type="compositionally biased region" description="Basic and acidic residues" evidence="1">
    <location>
        <begin position="130"/>
        <end position="145"/>
    </location>
</feature>
<evidence type="ECO:0000256" key="1">
    <source>
        <dbReference type="SAM" id="MobiDB-lite"/>
    </source>
</evidence>
<proteinExistence type="predicted"/>
<dbReference type="OrthoDB" id="1305878at2759"/>
<feature type="compositionally biased region" description="Acidic residues" evidence="1">
    <location>
        <begin position="256"/>
        <end position="269"/>
    </location>
</feature>
<feature type="region of interest" description="Disordered" evidence="1">
    <location>
        <begin position="101"/>
        <end position="282"/>
    </location>
</feature>
<feature type="compositionally biased region" description="Polar residues" evidence="1">
    <location>
        <begin position="198"/>
        <end position="215"/>
    </location>
</feature>
<feature type="compositionally biased region" description="Polar residues" evidence="1">
    <location>
        <begin position="66"/>
        <end position="76"/>
    </location>
</feature>
<dbReference type="InParanoid" id="A0A2J7RS14"/>
<organism evidence="2 3">
    <name type="scientific">Cryptotermes secundus</name>
    <dbReference type="NCBI Taxonomy" id="105785"/>
    <lineage>
        <taxon>Eukaryota</taxon>
        <taxon>Metazoa</taxon>
        <taxon>Ecdysozoa</taxon>
        <taxon>Arthropoda</taxon>
        <taxon>Hexapoda</taxon>
        <taxon>Insecta</taxon>
        <taxon>Pterygota</taxon>
        <taxon>Neoptera</taxon>
        <taxon>Polyneoptera</taxon>
        <taxon>Dictyoptera</taxon>
        <taxon>Blattodea</taxon>
        <taxon>Blattoidea</taxon>
        <taxon>Termitoidae</taxon>
        <taxon>Kalotermitidae</taxon>
        <taxon>Cryptotermitinae</taxon>
        <taxon>Cryptotermes</taxon>
    </lineage>
</organism>
<reference evidence="2 3" key="1">
    <citation type="submission" date="2017-12" db="EMBL/GenBank/DDBJ databases">
        <title>Hemimetabolous genomes reveal molecular basis of termite eusociality.</title>
        <authorList>
            <person name="Harrison M.C."/>
            <person name="Jongepier E."/>
            <person name="Robertson H.M."/>
            <person name="Arning N."/>
            <person name="Bitard-Feildel T."/>
            <person name="Chao H."/>
            <person name="Childers C.P."/>
            <person name="Dinh H."/>
            <person name="Doddapaneni H."/>
            <person name="Dugan S."/>
            <person name="Gowin J."/>
            <person name="Greiner C."/>
            <person name="Han Y."/>
            <person name="Hu H."/>
            <person name="Hughes D.S.T."/>
            <person name="Huylmans A.-K."/>
            <person name="Kemena C."/>
            <person name="Kremer L.P.M."/>
            <person name="Lee S.L."/>
            <person name="Lopez-Ezquerra A."/>
            <person name="Mallet L."/>
            <person name="Monroy-Kuhn J.M."/>
            <person name="Moser A."/>
            <person name="Murali S.C."/>
            <person name="Muzny D.M."/>
            <person name="Otani S."/>
            <person name="Piulachs M.-D."/>
            <person name="Poelchau M."/>
            <person name="Qu J."/>
            <person name="Schaub F."/>
            <person name="Wada-Katsumata A."/>
            <person name="Worley K.C."/>
            <person name="Xie Q."/>
            <person name="Ylla G."/>
            <person name="Poulsen M."/>
            <person name="Gibbs R.A."/>
            <person name="Schal C."/>
            <person name="Richards S."/>
            <person name="Belles X."/>
            <person name="Korb J."/>
            <person name="Bornberg-Bauer E."/>
        </authorList>
    </citation>
    <scope>NUCLEOTIDE SEQUENCE [LARGE SCALE GENOMIC DNA]</scope>
    <source>
        <tissue evidence="2">Whole body</tissue>
    </source>
</reference>
<keyword evidence="3" id="KW-1185">Reference proteome</keyword>
<sequence>MDVAYTFSWKRVAPMRFSYRIFHPPVYVPVAVPPTNVPNITQREQQQQGQQRTQQDQHQEPDDQPSTQNESISLSHSVPVPENTDVIPNTVEETEIVADVKEASSESCAATSEDVTSVDETLPQDDAPEPEIKKVKLDEDCRDTPDTNDAVQLEEEKVMQETEVEKKRQKRKRKRSSDSDQEHCDDESSVGAADVTVPTATSDGVSDASPSTKETSANEEVMLPTVETHDEASCDESVAKETCSALEDAGETPTMQEDEGIVEDSECVEDSNSAEGVVDNIA</sequence>